<evidence type="ECO:0000313" key="3">
    <source>
        <dbReference type="EMBL" id="PZO48653.1"/>
    </source>
</evidence>
<dbReference type="PANTHER" id="PTHR34477:SF1">
    <property type="entry name" value="UPF0213 PROTEIN YHBQ"/>
    <property type="match status" value="1"/>
</dbReference>
<dbReference type="CDD" id="cd10456">
    <property type="entry name" value="GIY-YIG_UPF0213"/>
    <property type="match status" value="1"/>
</dbReference>
<name>A0A2W4WU30_9CYAN</name>
<feature type="domain" description="GIY-YIG" evidence="2">
    <location>
        <begin position="2"/>
        <end position="79"/>
    </location>
</feature>
<evidence type="ECO:0000313" key="4">
    <source>
        <dbReference type="Proteomes" id="UP000249794"/>
    </source>
</evidence>
<dbReference type="InterPro" id="IPR035901">
    <property type="entry name" value="GIY-YIG_endonuc_sf"/>
</dbReference>
<dbReference type="InterPro" id="IPR000305">
    <property type="entry name" value="GIY-YIG_endonuc"/>
</dbReference>
<comment type="caution">
    <text evidence="3">The sequence shown here is derived from an EMBL/GenBank/DDBJ whole genome shotgun (WGS) entry which is preliminary data.</text>
</comment>
<dbReference type="Proteomes" id="UP000249794">
    <property type="component" value="Unassembled WGS sequence"/>
</dbReference>
<gene>
    <name evidence="3" type="ORF">DCF15_17685</name>
</gene>
<proteinExistence type="inferred from homology"/>
<dbReference type="AlphaFoldDB" id="A0A2W4WU30"/>
<dbReference type="PANTHER" id="PTHR34477">
    <property type="entry name" value="UPF0213 PROTEIN YHBQ"/>
    <property type="match status" value="1"/>
</dbReference>
<reference evidence="3 4" key="2">
    <citation type="submission" date="2018-06" db="EMBL/GenBank/DDBJ databases">
        <title>Metagenomic assembly of (sub)arctic Cyanobacteria and their associated microbiome from non-axenic cultures.</title>
        <authorList>
            <person name="Baurain D."/>
        </authorList>
    </citation>
    <scope>NUCLEOTIDE SEQUENCE [LARGE SCALE GENOMIC DNA]</scope>
    <source>
        <strain evidence="3">ULC027bin1</strain>
    </source>
</reference>
<dbReference type="Pfam" id="PF01541">
    <property type="entry name" value="GIY-YIG"/>
    <property type="match status" value="1"/>
</dbReference>
<evidence type="ECO:0000259" key="2">
    <source>
        <dbReference type="PROSITE" id="PS50164"/>
    </source>
</evidence>
<dbReference type="PROSITE" id="PS50164">
    <property type="entry name" value="GIY_YIG"/>
    <property type="match status" value="1"/>
</dbReference>
<organism evidence="3 4">
    <name type="scientific">Phormidesmis priestleyi</name>
    <dbReference type="NCBI Taxonomy" id="268141"/>
    <lineage>
        <taxon>Bacteria</taxon>
        <taxon>Bacillati</taxon>
        <taxon>Cyanobacteriota</taxon>
        <taxon>Cyanophyceae</taxon>
        <taxon>Leptolyngbyales</taxon>
        <taxon>Leptolyngbyaceae</taxon>
        <taxon>Phormidesmis</taxon>
    </lineage>
</organism>
<reference evidence="4" key="1">
    <citation type="submission" date="2018-04" db="EMBL/GenBank/DDBJ databases">
        <authorList>
            <person name="Cornet L."/>
        </authorList>
    </citation>
    <scope>NUCLEOTIDE SEQUENCE [LARGE SCALE GENOMIC DNA]</scope>
</reference>
<evidence type="ECO:0000256" key="1">
    <source>
        <dbReference type="ARBA" id="ARBA00007435"/>
    </source>
</evidence>
<accession>A0A2W4WU30</accession>
<dbReference type="Gene3D" id="3.40.1440.10">
    <property type="entry name" value="GIY-YIG endonuclease"/>
    <property type="match status" value="1"/>
</dbReference>
<sequence length="103" mass="11698">MKNWSVYLIRTQHSTLYTGIATDVLQRFTEHQSGKRGAKYLRAKGPLTLVYHVEVGTHSLAAKVEYKIKQLVKAKKENIVANTPSRESLLRCLNISENISENI</sequence>
<dbReference type="SUPFAM" id="SSF82771">
    <property type="entry name" value="GIY-YIG endonuclease"/>
    <property type="match status" value="1"/>
</dbReference>
<comment type="similarity">
    <text evidence="1">Belongs to the UPF0213 family.</text>
</comment>
<protein>
    <recommendedName>
        <fullName evidence="2">GIY-YIG domain-containing protein</fullName>
    </recommendedName>
</protein>
<dbReference type="InterPro" id="IPR050190">
    <property type="entry name" value="UPF0213_domain"/>
</dbReference>
<dbReference type="EMBL" id="QBMP01000232">
    <property type="protein sequence ID" value="PZO48653.1"/>
    <property type="molecule type" value="Genomic_DNA"/>
</dbReference>